<proteinExistence type="predicted"/>
<name>A0ABR3EL87_9AGAR</name>
<dbReference type="EMBL" id="JBAHYK010003359">
    <property type="protein sequence ID" value="KAL0563605.1"/>
    <property type="molecule type" value="Genomic_DNA"/>
</dbReference>
<protein>
    <recommendedName>
        <fullName evidence="2">NYN domain-containing protein</fullName>
    </recommendedName>
</protein>
<evidence type="ECO:0000313" key="3">
    <source>
        <dbReference type="EMBL" id="KAL0563605.1"/>
    </source>
</evidence>
<comment type="caution">
    <text evidence="3">The sequence shown here is derived from an EMBL/GenBank/DDBJ whole genome shotgun (WGS) entry which is preliminary data.</text>
</comment>
<organism evidence="3 4">
    <name type="scientific">Marasmius crinis-equi</name>
    <dbReference type="NCBI Taxonomy" id="585013"/>
    <lineage>
        <taxon>Eukaryota</taxon>
        <taxon>Fungi</taxon>
        <taxon>Dikarya</taxon>
        <taxon>Basidiomycota</taxon>
        <taxon>Agaricomycotina</taxon>
        <taxon>Agaricomycetes</taxon>
        <taxon>Agaricomycetidae</taxon>
        <taxon>Agaricales</taxon>
        <taxon>Marasmiineae</taxon>
        <taxon>Marasmiaceae</taxon>
        <taxon>Marasmius</taxon>
    </lineage>
</organism>
<dbReference type="Proteomes" id="UP001465976">
    <property type="component" value="Unassembled WGS sequence"/>
</dbReference>
<feature type="region of interest" description="Disordered" evidence="1">
    <location>
        <begin position="181"/>
        <end position="200"/>
    </location>
</feature>
<evidence type="ECO:0000313" key="4">
    <source>
        <dbReference type="Proteomes" id="UP001465976"/>
    </source>
</evidence>
<dbReference type="PANTHER" id="PTHR14379:SF3">
    <property type="entry name" value="MEIOSIS REGULATOR AND MRNA STABILITY FACTOR 1"/>
    <property type="match status" value="1"/>
</dbReference>
<dbReference type="PANTHER" id="PTHR14379">
    <property type="entry name" value="LIMKAIN B LKAP"/>
    <property type="match status" value="1"/>
</dbReference>
<sequence length="464" mass="49523">MPTNVGHVAIFWDFANAEALRTENCRPPSNVSGYTIVQRIREVAQQYGRITTFRGYTNLSELSSPRSVLLRSELQCSGLSLIDCPHNGRKNVVDEMIIVDMLTYAIDNDSEGLTMILISGDRDFAYPISVLRLRMYQVVLISPSIPCSHLSLRAQASACLDWNAVILANLADDRTTVFVESSTDTPRSTPSTVVPLPCDNNTRSRYIPTAPFRPSTDCAQDLDPVARVVPSAESPLQTTTPLATDIEIVPPVYTAAIVPATDPTPIPTSVPPSSLTTSPPPPEPVALGPIGQHIYAGLKCTASPPDEIPPCTPDTKTPVVVSAISLKEPETVITPEPPAITKVVDTPPALGTPASPSGPDSRKGAATSSAPSRSDVPGDFPVPAHFQSLVTVIQNHQQKGIARPLRSKIAVDLIKQDPTVYHKAGAKKFSDFSALAVEAKVVVLGEGKVGADWIALRSDVVVAP</sequence>
<dbReference type="InterPro" id="IPR024768">
    <property type="entry name" value="Marf1"/>
</dbReference>
<dbReference type="CDD" id="cd10910">
    <property type="entry name" value="PIN_limkain_b1_N_like"/>
    <property type="match status" value="1"/>
</dbReference>
<reference evidence="3 4" key="1">
    <citation type="submission" date="2024-02" db="EMBL/GenBank/DDBJ databases">
        <title>A draft genome for the cacao thread blight pathogen Marasmius crinis-equi.</title>
        <authorList>
            <person name="Cohen S.P."/>
            <person name="Baruah I.K."/>
            <person name="Amoako-Attah I."/>
            <person name="Bukari Y."/>
            <person name="Meinhardt L.W."/>
            <person name="Bailey B.A."/>
        </authorList>
    </citation>
    <scope>NUCLEOTIDE SEQUENCE [LARGE SCALE GENOMIC DNA]</scope>
    <source>
        <strain evidence="3 4">GH-76</strain>
    </source>
</reference>
<dbReference type="Gene3D" id="3.40.50.1010">
    <property type="entry name" value="5'-nuclease"/>
    <property type="match status" value="1"/>
</dbReference>
<evidence type="ECO:0000256" key="1">
    <source>
        <dbReference type="SAM" id="MobiDB-lite"/>
    </source>
</evidence>
<evidence type="ECO:0000259" key="2">
    <source>
        <dbReference type="Pfam" id="PF01936"/>
    </source>
</evidence>
<feature type="compositionally biased region" description="Low complexity" evidence="1">
    <location>
        <begin position="181"/>
        <end position="197"/>
    </location>
</feature>
<accession>A0ABR3EL87</accession>
<feature type="domain" description="NYN" evidence="2">
    <location>
        <begin position="8"/>
        <end position="155"/>
    </location>
</feature>
<gene>
    <name evidence="3" type="ORF">V5O48_018459</name>
</gene>
<dbReference type="Pfam" id="PF01936">
    <property type="entry name" value="NYN"/>
    <property type="match status" value="1"/>
</dbReference>
<keyword evidence="4" id="KW-1185">Reference proteome</keyword>
<feature type="region of interest" description="Disordered" evidence="1">
    <location>
        <begin position="337"/>
        <end position="380"/>
    </location>
</feature>
<dbReference type="InterPro" id="IPR021139">
    <property type="entry name" value="NYN"/>
</dbReference>